<keyword evidence="1" id="KW-0472">Membrane</keyword>
<sequence>MAYISDEIQNVRLVWLTVASKFLVVGSIILGLACASAVATMLGYTPADFNRVF</sequence>
<protein>
    <submittedName>
        <fullName evidence="2">Uncharacterized protein</fullName>
    </submittedName>
</protein>
<name>A0A543KBR1_9RHOB</name>
<dbReference type="Proteomes" id="UP000320582">
    <property type="component" value="Unassembled WGS sequence"/>
</dbReference>
<reference evidence="2 3" key="1">
    <citation type="submission" date="2019-06" db="EMBL/GenBank/DDBJ databases">
        <title>Genomic Encyclopedia of Archaeal and Bacterial Type Strains, Phase II (KMG-II): from individual species to whole genera.</title>
        <authorList>
            <person name="Goeker M."/>
        </authorList>
    </citation>
    <scope>NUCLEOTIDE SEQUENCE [LARGE SCALE GENOMIC DNA]</scope>
    <source>
        <strain evidence="2 3">DSM 18423</strain>
    </source>
</reference>
<feature type="transmembrane region" description="Helical" evidence="1">
    <location>
        <begin position="22"/>
        <end position="44"/>
    </location>
</feature>
<evidence type="ECO:0000313" key="2">
    <source>
        <dbReference type="EMBL" id="TQM92496.1"/>
    </source>
</evidence>
<evidence type="ECO:0000256" key="1">
    <source>
        <dbReference type="SAM" id="Phobius"/>
    </source>
</evidence>
<keyword evidence="3" id="KW-1185">Reference proteome</keyword>
<accession>A0A543KBR1</accession>
<dbReference type="EMBL" id="VFPT01000001">
    <property type="protein sequence ID" value="TQM92496.1"/>
    <property type="molecule type" value="Genomic_DNA"/>
</dbReference>
<comment type="caution">
    <text evidence="2">The sequence shown here is derived from an EMBL/GenBank/DDBJ whole genome shotgun (WGS) entry which is preliminary data.</text>
</comment>
<organism evidence="2 3">
    <name type="scientific">Roseinatronobacter monicus</name>
    <dbReference type="NCBI Taxonomy" id="393481"/>
    <lineage>
        <taxon>Bacteria</taxon>
        <taxon>Pseudomonadati</taxon>
        <taxon>Pseudomonadota</taxon>
        <taxon>Alphaproteobacteria</taxon>
        <taxon>Rhodobacterales</taxon>
        <taxon>Paracoccaceae</taxon>
        <taxon>Roseinatronobacter</taxon>
    </lineage>
</organism>
<proteinExistence type="predicted"/>
<dbReference type="AlphaFoldDB" id="A0A543KBR1"/>
<keyword evidence="1" id="KW-1133">Transmembrane helix</keyword>
<evidence type="ECO:0000313" key="3">
    <source>
        <dbReference type="Proteomes" id="UP000320582"/>
    </source>
</evidence>
<keyword evidence="1" id="KW-0812">Transmembrane</keyword>
<gene>
    <name evidence="2" type="ORF">BD293_1104</name>
</gene>